<protein>
    <submittedName>
        <fullName evidence="1">Uncharacterized protein</fullName>
    </submittedName>
</protein>
<dbReference type="Proteomes" id="UP000240493">
    <property type="component" value="Unassembled WGS sequence"/>
</dbReference>
<keyword evidence="2" id="KW-1185">Reference proteome</keyword>
<name>A0A2T3ZHY7_TRIA4</name>
<gene>
    <name evidence="1" type="ORF">M441DRAFT_55435</name>
</gene>
<evidence type="ECO:0000313" key="1">
    <source>
        <dbReference type="EMBL" id="PTB44383.1"/>
    </source>
</evidence>
<dbReference type="AlphaFoldDB" id="A0A2T3ZHY7"/>
<organism evidence="1 2">
    <name type="scientific">Trichoderma asperellum (strain ATCC 204424 / CBS 433.97 / NBRC 101777)</name>
    <dbReference type="NCBI Taxonomy" id="1042311"/>
    <lineage>
        <taxon>Eukaryota</taxon>
        <taxon>Fungi</taxon>
        <taxon>Dikarya</taxon>
        <taxon>Ascomycota</taxon>
        <taxon>Pezizomycotina</taxon>
        <taxon>Sordariomycetes</taxon>
        <taxon>Hypocreomycetidae</taxon>
        <taxon>Hypocreales</taxon>
        <taxon>Hypocreaceae</taxon>
        <taxon>Trichoderma</taxon>
    </lineage>
</organism>
<proteinExistence type="predicted"/>
<accession>A0A2T3ZHY7</accession>
<sequence>MKLRPILAAFSLNSIAYSPDLTSEKMEAKALGSSMMSYWLSFSYFGQLNICAEQQAGVFSRADDDAVQHQHYSSAPINAIPTSSIFKCHLIPAFHLTGRPRTHESINPCVLLQRLTVPILAALTRWCCAYSGPSSPRTNKP</sequence>
<evidence type="ECO:0000313" key="2">
    <source>
        <dbReference type="Proteomes" id="UP000240493"/>
    </source>
</evidence>
<reference evidence="1 2" key="1">
    <citation type="submission" date="2016-07" db="EMBL/GenBank/DDBJ databases">
        <title>Multiple horizontal gene transfer events from other fungi enriched the ability of initially mycotrophic Trichoderma (Ascomycota) to feed on dead plant biomass.</title>
        <authorList>
            <consortium name="DOE Joint Genome Institute"/>
            <person name="Aerts A."/>
            <person name="Atanasova L."/>
            <person name="Chenthamara K."/>
            <person name="Zhang J."/>
            <person name="Grujic M."/>
            <person name="Henrissat B."/>
            <person name="Kuo A."/>
            <person name="Salamov A."/>
            <person name="Lipzen A."/>
            <person name="Labutti K."/>
            <person name="Barry K."/>
            <person name="Miao Y."/>
            <person name="Rahimi M.J."/>
            <person name="Shen Q."/>
            <person name="Grigoriev I.V."/>
            <person name="Kubicek C.P."/>
            <person name="Druzhinina I.S."/>
        </authorList>
    </citation>
    <scope>NUCLEOTIDE SEQUENCE [LARGE SCALE GENOMIC DNA]</scope>
    <source>
        <strain evidence="1 2">CBS 433.97</strain>
    </source>
</reference>
<dbReference type="EMBL" id="KZ679258">
    <property type="protein sequence ID" value="PTB44383.1"/>
    <property type="molecule type" value="Genomic_DNA"/>
</dbReference>